<keyword evidence="3" id="KW-1185">Reference proteome</keyword>
<accession>A0A074MGU3</accession>
<proteinExistence type="predicted"/>
<organism evidence="2 3">
    <name type="scientific">Erythrobacter litoralis</name>
    <dbReference type="NCBI Taxonomy" id="39960"/>
    <lineage>
        <taxon>Bacteria</taxon>
        <taxon>Pseudomonadati</taxon>
        <taxon>Pseudomonadota</taxon>
        <taxon>Alphaproteobacteria</taxon>
        <taxon>Sphingomonadales</taxon>
        <taxon>Erythrobacteraceae</taxon>
        <taxon>Erythrobacter/Porphyrobacter group</taxon>
        <taxon>Erythrobacter</taxon>
    </lineage>
</organism>
<evidence type="ECO:0000313" key="2">
    <source>
        <dbReference type="EMBL" id="KEO91073.1"/>
    </source>
</evidence>
<protein>
    <recommendedName>
        <fullName evidence="4">Peptidase A2 domain-containing protein</fullName>
    </recommendedName>
</protein>
<dbReference type="Proteomes" id="UP000027866">
    <property type="component" value="Unassembled WGS sequence"/>
</dbReference>
<evidence type="ECO:0000256" key="1">
    <source>
        <dbReference type="SAM" id="MobiDB-lite"/>
    </source>
</evidence>
<gene>
    <name evidence="2" type="ORF">EH32_01735</name>
</gene>
<name>A0A074MGU3_9SPHN</name>
<comment type="caution">
    <text evidence="2">The sequence shown here is derived from an EMBL/GenBank/DDBJ whole genome shotgun (WGS) entry which is preliminary data.</text>
</comment>
<dbReference type="SUPFAM" id="SSF50630">
    <property type="entry name" value="Acid proteases"/>
    <property type="match status" value="1"/>
</dbReference>
<dbReference type="EMBL" id="JMIX01000011">
    <property type="protein sequence ID" value="KEO91073.1"/>
    <property type="molecule type" value="Genomic_DNA"/>
</dbReference>
<sequence length="303" mass="32528">MEIDPVALCPSEKSEQEPTKQQNRSIEVTVLHTPKRVNPLRYDLSDGLIYAEVLVNRQAVRGIFDTGADSTYVDTGLIERLGGTLTETRSRGQTGSNVFDVRLACETSFTIPGQITLTGDLPATDLSGISEKLGRQVGVIIGSNILSRVSWMVNPDESVGVLVPDGDLTFNSGEPDSVPVDNGRIEATINGRPATLLFDTGFNGSLALSPERWDDYISADAEIARQRAADATGAVQEKRATSGVALSVGSVTAEVEVSESKLVHQGVDGLLGYGFFSRMTFVFQPDEGVLYFSKPKQEGAGRD</sequence>
<feature type="region of interest" description="Disordered" evidence="1">
    <location>
        <begin position="1"/>
        <end position="24"/>
    </location>
</feature>
<evidence type="ECO:0000313" key="3">
    <source>
        <dbReference type="Proteomes" id="UP000027866"/>
    </source>
</evidence>
<dbReference type="AlphaFoldDB" id="A0A074MGU3"/>
<dbReference type="InterPro" id="IPR021109">
    <property type="entry name" value="Peptidase_aspartic_dom_sf"/>
</dbReference>
<evidence type="ECO:0008006" key="4">
    <source>
        <dbReference type="Google" id="ProtNLM"/>
    </source>
</evidence>
<dbReference type="Pfam" id="PF13650">
    <property type="entry name" value="Asp_protease_2"/>
    <property type="match status" value="2"/>
</dbReference>
<reference evidence="2 3" key="1">
    <citation type="submission" date="2014-04" db="EMBL/GenBank/DDBJ databases">
        <title>A comprehensive comparison of genomes of Erythrobacter spp. Strains.</title>
        <authorList>
            <person name="Zheng Q."/>
        </authorList>
    </citation>
    <scope>NUCLEOTIDE SEQUENCE [LARGE SCALE GENOMIC DNA]</scope>
    <source>
        <strain evidence="2 3">DSM 8509</strain>
    </source>
</reference>
<dbReference type="Gene3D" id="2.40.70.10">
    <property type="entry name" value="Acid Proteases"/>
    <property type="match status" value="2"/>
</dbReference>